<feature type="binding site" evidence="9">
    <location>
        <position position="64"/>
    </location>
    <ligand>
        <name>ATP</name>
        <dbReference type="ChEBI" id="CHEBI:30616"/>
    </ligand>
</feature>
<dbReference type="PROSITE" id="PS50011">
    <property type="entry name" value="PROTEIN_KINASE_DOM"/>
    <property type="match status" value="1"/>
</dbReference>
<dbReference type="GO" id="GO:0005737">
    <property type="term" value="C:cytoplasm"/>
    <property type="evidence" value="ECO:0007669"/>
    <property type="project" value="TreeGrafter"/>
</dbReference>
<dbReference type="InterPro" id="IPR011009">
    <property type="entry name" value="Kinase-like_dom_sf"/>
</dbReference>
<evidence type="ECO:0000256" key="7">
    <source>
        <dbReference type="ARBA" id="ARBA00047899"/>
    </source>
</evidence>
<keyword evidence="13" id="KW-1185">Reference proteome</keyword>
<comment type="catalytic activity">
    <reaction evidence="7">
        <text>L-threonyl-[protein] + ATP = O-phospho-L-threonyl-[protein] + ADP + H(+)</text>
        <dbReference type="Rhea" id="RHEA:46608"/>
        <dbReference type="Rhea" id="RHEA-COMP:11060"/>
        <dbReference type="Rhea" id="RHEA-COMP:11605"/>
        <dbReference type="ChEBI" id="CHEBI:15378"/>
        <dbReference type="ChEBI" id="CHEBI:30013"/>
        <dbReference type="ChEBI" id="CHEBI:30616"/>
        <dbReference type="ChEBI" id="CHEBI:61977"/>
        <dbReference type="ChEBI" id="CHEBI:456216"/>
        <dbReference type="EC" id="2.7.11.1"/>
    </reaction>
</comment>
<dbReference type="Gene3D" id="3.30.200.20">
    <property type="entry name" value="Phosphorylase Kinase, domain 1"/>
    <property type="match status" value="1"/>
</dbReference>
<evidence type="ECO:0000313" key="12">
    <source>
        <dbReference type="EMBL" id="CAB3386341.1"/>
    </source>
</evidence>
<dbReference type="GO" id="GO:0005524">
    <property type="term" value="F:ATP binding"/>
    <property type="evidence" value="ECO:0007669"/>
    <property type="project" value="UniProtKB-UniRule"/>
</dbReference>
<gene>
    <name evidence="12" type="ORF">CLODIP_2_CD13679</name>
</gene>
<evidence type="ECO:0000256" key="1">
    <source>
        <dbReference type="ARBA" id="ARBA00012513"/>
    </source>
</evidence>
<dbReference type="EC" id="2.7.11.1" evidence="1"/>
<dbReference type="InterPro" id="IPR051334">
    <property type="entry name" value="SRPK"/>
</dbReference>
<dbReference type="AlphaFoldDB" id="A0A8S1E062"/>
<dbReference type="EMBL" id="CADEPI010000473">
    <property type="protein sequence ID" value="CAB3386341.1"/>
    <property type="molecule type" value="Genomic_DNA"/>
</dbReference>
<evidence type="ECO:0000256" key="8">
    <source>
        <dbReference type="ARBA" id="ARBA00048679"/>
    </source>
</evidence>
<evidence type="ECO:0000259" key="11">
    <source>
        <dbReference type="PROSITE" id="PS50011"/>
    </source>
</evidence>
<keyword evidence="3" id="KW-0808">Transferase</keyword>
<protein>
    <recommendedName>
        <fullName evidence="1">non-specific serine/threonine protein kinase</fullName>
        <ecNumber evidence="1">2.7.11.1</ecNumber>
    </recommendedName>
</protein>
<comment type="similarity">
    <text evidence="10">Belongs to the protein kinase superfamily.</text>
</comment>
<keyword evidence="6 9" id="KW-0067">ATP-binding</keyword>
<dbReference type="GO" id="GO:0004674">
    <property type="term" value="F:protein serine/threonine kinase activity"/>
    <property type="evidence" value="ECO:0007669"/>
    <property type="project" value="UniProtKB-KW"/>
</dbReference>
<dbReference type="Pfam" id="PF00069">
    <property type="entry name" value="Pkinase"/>
    <property type="match status" value="2"/>
</dbReference>
<proteinExistence type="inferred from homology"/>
<dbReference type="InterPro" id="IPR017441">
    <property type="entry name" value="Protein_kinase_ATP_BS"/>
</dbReference>
<comment type="catalytic activity">
    <reaction evidence="8">
        <text>L-seryl-[protein] + ATP = O-phospho-L-seryl-[protein] + ADP + H(+)</text>
        <dbReference type="Rhea" id="RHEA:17989"/>
        <dbReference type="Rhea" id="RHEA-COMP:9863"/>
        <dbReference type="Rhea" id="RHEA-COMP:11604"/>
        <dbReference type="ChEBI" id="CHEBI:15378"/>
        <dbReference type="ChEBI" id="CHEBI:29999"/>
        <dbReference type="ChEBI" id="CHEBI:30616"/>
        <dbReference type="ChEBI" id="CHEBI:83421"/>
        <dbReference type="ChEBI" id="CHEBI:456216"/>
        <dbReference type="EC" id="2.7.11.1"/>
    </reaction>
</comment>
<keyword evidence="4 9" id="KW-0547">Nucleotide-binding</keyword>
<dbReference type="Proteomes" id="UP000494165">
    <property type="component" value="Unassembled WGS sequence"/>
</dbReference>
<dbReference type="GO" id="GO:0000245">
    <property type="term" value="P:spliceosomal complex assembly"/>
    <property type="evidence" value="ECO:0007669"/>
    <property type="project" value="TreeGrafter"/>
</dbReference>
<dbReference type="OrthoDB" id="2649at2759"/>
<evidence type="ECO:0000256" key="10">
    <source>
        <dbReference type="RuleBase" id="RU000304"/>
    </source>
</evidence>
<accession>A0A8S1E062</accession>
<evidence type="ECO:0000313" key="13">
    <source>
        <dbReference type="Proteomes" id="UP000494165"/>
    </source>
</evidence>
<evidence type="ECO:0000256" key="2">
    <source>
        <dbReference type="ARBA" id="ARBA00022527"/>
    </source>
</evidence>
<dbReference type="PANTHER" id="PTHR47634:SF9">
    <property type="entry name" value="PROTEIN KINASE DOMAIN-CONTAINING PROTEIN-RELATED"/>
    <property type="match status" value="1"/>
</dbReference>
<name>A0A8S1E062_9INSE</name>
<sequence length="426" mass="48034">MSGKEEDDEQEDAFEYCPGGYHPLTFGEWLHQGRYFCTRKLGWGQFSTVWLAWDNLEKRFVALKVIKSAQQYADVARDEMRLLVEVRRHHSQEGIIGADRVVQMLDSFTLTGPNGNHQCMVFDVLGVTLLKLIAESDYKGIPLTHVRQVIRQVLEGLHYLHAVCGVIHCDIKPENILLATTQDQVRRLAAEAFDLVESGRSLPASFTCSCSLALRRRRSLCFWDKVRYSILGPEDVGLPAHLKDDNDMRRQLLVAADPLGPSSVVIADLGNACYIDNHFSDEIQTRQYRCYEVLIGGEYGPSADIWSVACVAYELATGRFLFSAQANEHGSVTENHLAAIDALLGPVPKHIALSGHLSRRIYMHDGQLRPDLKQASTSIEKLLMKESGMDATEAGKFSDFLKYLLDLDWKKRPSAYEALQHPWLKN</sequence>
<keyword evidence="2 10" id="KW-0723">Serine/threonine-protein kinase</keyword>
<feature type="domain" description="Protein kinase" evidence="11">
    <location>
        <begin position="35"/>
        <end position="424"/>
    </location>
</feature>
<organism evidence="12 13">
    <name type="scientific">Cloeon dipterum</name>
    <dbReference type="NCBI Taxonomy" id="197152"/>
    <lineage>
        <taxon>Eukaryota</taxon>
        <taxon>Metazoa</taxon>
        <taxon>Ecdysozoa</taxon>
        <taxon>Arthropoda</taxon>
        <taxon>Hexapoda</taxon>
        <taxon>Insecta</taxon>
        <taxon>Pterygota</taxon>
        <taxon>Palaeoptera</taxon>
        <taxon>Ephemeroptera</taxon>
        <taxon>Pisciforma</taxon>
        <taxon>Baetidae</taxon>
        <taxon>Cloeon</taxon>
    </lineage>
</organism>
<dbReference type="FunFam" id="1.10.510.10:FF:000275">
    <property type="entry name" value="SRSF protein kinase 2 isoform X3"/>
    <property type="match status" value="1"/>
</dbReference>
<dbReference type="GO" id="GO:0050684">
    <property type="term" value="P:regulation of mRNA processing"/>
    <property type="evidence" value="ECO:0007669"/>
    <property type="project" value="TreeGrafter"/>
</dbReference>
<dbReference type="SMART" id="SM00220">
    <property type="entry name" value="S_TKc"/>
    <property type="match status" value="1"/>
</dbReference>
<evidence type="ECO:0000256" key="3">
    <source>
        <dbReference type="ARBA" id="ARBA00022679"/>
    </source>
</evidence>
<dbReference type="PROSITE" id="PS00108">
    <property type="entry name" value="PROTEIN_KINASE_ST"/>
    <property type="match status" value="1"/>
</dbReference>
<evidence type="ECO:0000256" key="6">
    <source>
        <dbReference type="ARBA" id="ARBA00022840"/>
    </source>
</evidence>
<dbReference type="Gene3D" id="1.10.510.10">
    <property type="entry name" value="Transferase(Phosphotransferase) domain 1"/>
    <property type="match status" value="1"/>
</dbReference>
<keyword evidence="5" id="KW-0418">Kinase</keyword>
<evidence type="ECO:0000256" key="4">
    <source>
        <dbReference type="ARBA" id="ARBA00022741"/>
    </source>
</evidence>
<dbReference type="FunFam" id="3.30.200.20:FF:000770">
    <property type="entry name" value="SRSF protein kinase 2"/>
    <property type="match status" value="1"/>
</dbReference>
<reference evidence="12 13" key="1">
    <citation type="submission" date="2020-04" db="EMBL/GenBank/DDBJ databases">
        <authorList>
            <person name="Alioto T."/>
            <person name="Alioto T."/>
            <person name="Gomez Garrido J."/>
        </authorList>
    </citation>
    <scope>NUCLEOTIDE SEQUENCE [LARGE SCALE GENOMIC DNA]</scope>
</reference>
<dbReference type="GO" id="GO:0005634">
    <property type="term" value="C:nucleus"/>
    <property type="evidence" value="ECO:0007669"/>
    <property type="project" value="TreeGrafter"/>
</dbReference>
<evidence type="ECO:0000256" key="9">
    <source>
        <dbReference type="PROSITE-ProRule" id="PRU10141"/>
    </source>
</evidence>
<dbReference type="InterPro" id="IPR000719">
    <property type="entry name" value="Prot_kinase_dom"/>
</dbReference>
<dbReference type="InterPro" id="IPR008271">
    <property type="entry name" value="Ser/Thr_kinase_AS"/>
</dbReference>
<comment type="caution">
    <text evidence="12">The sequence shown here is derived from an EMBL/GenBank/DDBJ whole genome shotgun (WGS) entry which is preliminary data.</text>
</comment>
<evidence type="ECO:0000256" key="5">
    <source>
        <dbReference type="ARBA" id="ARBA00022777"/>
    </source>
</evidence>
<dbReference type="SUPFAM" id="SSF56112">
    <property type="entry name" value="Protein kinase-like (PK-like)"/>
    <property type="match status" value="1"/>
</dbReference>
<dbReference type="PROSITE" id="PS00107">
    <property type="entry name" value="PROTEIN_KINASE_ATP"/>
    <property type="match status" value="1"/>
</dbReference>
<dbReference type="PANTHER" id="PTHR47634">
    <property type="entry name" value="PROTEIN KINASE DOMAIN-CONTAINING PROTEIN-RELATED"/>
    <property type="match status" value="1"/>
</dbReference>